<accession>A0A495WJC2</accession>
<evidence type="ECO:0000313" key="1">
    <source>
        <dbReference type="EMBL" id="RKT61479.1"/>
    </source>
</evidence>
<protein>
    <submittedName>
        <fullName evidence="1">Uncharacterized protein</fullName>
    </submittedName>
</protein>
<gene>
    <name evidence="1" type="ORF">BC742_0529</name>
</gene>
<evidence type="ECO:0000313" key="2">
    <source>
        <dbReference type="Proteomes" id="UP000269493"/>
    </source>
</evidence>
<name>A0A495WJC2_9BACT</name>
<dbReference type="EMBL" id="RBXN01000001">
    <property type="protein sequence ID" value="RKT61479.1"/>
    <property type="molecule type" value="Genomic_DNA"/>
</dbReference>
<dbReference type="Proteomes" id="UP000269493">
    <property type="component" value="Unassembled WGS sequence"/>
</dbReference>
<proteinExistence type="predicted"/>
<keyword evidence="2" id="KW-1185">Reference proteome</keyword>
<comment type="caution">
    <text evidence="1">The sequence shown here is derived from an EMBL/GenBank/DDBJ whole genome shotgun (WGS) entry which is preliminary data.</text>
</comment>
<organism evidence="1 2">
    <name type="scientific">Coprobacter fastidiosus NSB1 = JCM 33896</name>
    <dbReference type="NCBI Taxonomy" id="1349822"/>
    <lineage>
        <taxon>Bacteria</taxon>
        <taxon>Pseudomonadati</taxon>
        <taxon>Bacteroidota</taxon>
        <taxon>Bacteroidia</taxon>
        <taxon>Bacteroidales</taxon>
        <taxon>Barnesiellaceae</taxon>
        <taxon>Coprobacter</taxon>
    </lineage>
</organism>
<dbReference type="AlphaFoldDB" id="A0A495WJC2"/>
<reference evidence="1 2" key="1">
    <citation type="submission" date="2018-10" db="EMBL/GenBank/DDBJ databases">
        <title>Genomic Encyclopedia of Archaeal and Bacterial Type Strains, Phase II (KMG-II): from individual species to whole genera.</title>
        <authorList>
            <person name="Goeker M."/>
        </authorList>
    </citation>
    <scope>NUCLEOTIDE SEQUENCE [LARGE SCALE GENOMIC DNA]</scope>
    <source>
        <strain evidence="1 2">NSB1</strain>
    </source>
</reference>
<sequence length="41" mass="4885">MVCLYFYIFSTGKTALDVLKVFLKVFFSSDKEHRREKKVLP</sequence>